<reference evidence="2 3" key="1">
    <citation type="submission" date="2024-05" db="EMBL/GenBank/DDBJ databases">
        <authorList>
            <person name="Wallberg A."/>
        </authorList>
    </citation>
    <scope>NUCLEOTIDE SEQUENCE [LARGE SCALE GENOMIC DNA]</scope>
</reference>
<dbReference type="Pfam" id="PF05380">
    <property type="entry name" value="Peptidase_A17"/>
    <property type="match status" value="1"/>
</dbReference>
<dbReference type="AlphaFoldDB" id="A0AAV2RN28"/>
<feature type="transmembrane region" description="Helical" evidence="1">
    <location>
        <begin position="83"/>
        <end position="106"/>
    </location>
</feature>
<dbReference type="GO" id="GO:0071897">
    <property type="term" value="P:DNA biosynthetic process"/>
    <property type="evidence" value="ECO:0007669"/>
    <property type="project" value="UniProtKB-ARBA"/>
</dbReference>
<keyword evidence="1" id="KW-0472">Membrane</keyword>
<name>A0AAV2RN28_MEGNR</name>
<dbReference type="InterPro" id="IPR043502">
    <property type="entry name" value="DNA/RNA_pol_sf"/>
</dbReference>
<dbReference type="SUPFAM" id="SSF56672">
    <property type="entry name" value="DNA/RNA polymerases"/>
    <property type="match status" value="1"/>
</dbReference>
<dbReference type="EMBL" id="CAXKWB010025807">
    <property type="protein sequence ID" value="CAL4128735.1"/>
    <property type="molecule type" value="Genomic_DNA"/>
</dbReference>
<evidence type="ECO:0008006" key="4">
    <source>
        <dbReference type="Google" id="ProtNLM"/>
    </source>
</evidence>
<keyword evidence="1" id="KW-1133">Transmembrane helix</keyword>
<evidence type="ECO:0000313" key="2">
    <source>
        <dbReference type="EMBL" id="CAL4128735.1"/>
    </source>
</evidence>
<feature type="non-terminal residue" evidence="2">
    <location>
        <position position="1"/>
    </location>
</feature>
<comment type="caution">
    <text evidence="2">The sequence shown here is derived from an EMBL/GenBank/DDBJ whole genome shotgun (WGS) entry which is preliminary data.</text>
</comment>
<keyword evidence="3" id="KW-1185">Reference proteome</keyword>
<gene>
    <name evidence="2" type="ORF">MNOR_LOCUS26190</name>
</gene>
<organism evidence="2 3">
    <name type="scientific">Meganyctiphanes norvegica</name>
    <name type="common">Northern krill</name>
    <name type="synonym">Thysanopoda norvegica</name>
    <dbReference type="NCBI Taxonomy" id="48144"/>
    <lineage>
        <taxon>Eukaryota</taxon>
        <taxon>Metazoa</taxon>
        <taxon>Ecdysozoa</taxon>
        <taxon>Arthropoda</taxon>
        <taxon>Crustacea</taxon>
        <taxon>Multicrustacea</taxon>
        <taxon>Malacostraca</taxon>
        <taxon>Eumalacostraca</taxon>
        <taxon>Eucarida</taxon>
        <taxon>Euphausiacea</taxon>
        <taxon>Euphausiidae</taxon>
        <taxon>Meganyctiphanes</taxon>
    </lineage>
</organism>
<keyword evidence="1" id="KW-0812">Transmembrane</keyword>
<evidence type="ECO:0000313" key="3">
    <source>
        <dbReference type="Proteomes" id="UP001497623"/>
    </source>
</evidence>
<dbReference type="PANTHER" id="PTHR47331">
    <property type="entry name" value="PHD-TYPE DOMAIN-CONTAINING PROTEIN"/>
    <property type="match status" value="1"/>
</dbReference>
<evidence type="ECO:0000256" key="1">
    <source>
        <dbReference type="SAM" id="Phobius"/>
    </source>
</evidence>
<dbReference type="InterPro" id="IPR008042">
    <property type="entry name" value="Retrotrans_Pao"/>
</dbReference>
<sequence length="310" mass="35718">QVATKIRPVFNCSLKTSRGGPSLNEACYEGVNIMGDMLELIMLFRTNLYTFLADIHKAFLMIKLKHLHDRNKLCFFMRDGNKLICYRFTTLIFGLNASPFILNYIIKYHANQFPNDECTQMLLNNFFVDNMVKTHNSIDKLKQLYKTSAERMALGNFDLRSCNSNSEELRNVMKVDGKIVEHSCEFERVLGYKYSTINDTLHISCSFLDSNANSKRGILSQTAKIFDPLSLAAPVTVRCNTLISSLWENKSQENHWNAEVSVEFQRTWSALSKDLVQLSSLAFPRYSLSEDKGTEFFYFVTHLKIMHMAM</sequence>
<protein>
    <recommendedName>
        <fullName evidence="4">Reverse transcriptase domain-containing protein</fullName>
    </recommendedName>
</protein>
<proteinExistence type="predicted"/>
<dbReference type="Proteomes" id="UP001497623">
    <property type="component" value="Unassembled WGS sequence"/>
</dbReference>
<accession>A0AAV2RN28</accession>